<reference evidence="1 2" key="1">
    <citation type="submission" date="2018-05" db="EMBL/GenBank/DDBJ databases">
        <title>Genome sequencing and assembly of the regulated plant pathogen Lachnellula willkommii and related sister species for the development of diagnostic species identification markers.</title>
        <authorList>
            <person name="Giroux E."/>
            <person name="Bilodeau G."/>
        </authorList>
    </citation>
    <scope>NUCLEOTIDE SEQUENCE [LARGE SCALE GENOMIC DNA]</scope>
    <source>
        <strain evidence="1 2">CBS 160.35</strain>
    </source>
</reference>
<comment type="caution">
    <text evidence="1">The sequence shown here is derived from an EMBL/GenBank/DDBJ whole genome shotgun (WGS) entry which is preliminary data.</text>
</comment>
<dbReference type="OrthoDB" id="3582307at2759"/>
<accession>A0A8H8RKJ9</accession>
<sequence>MRQMFRALRTQQQPSRNFPTQDALLRRWHKMLNLRHQSPPSWYQDRLDEEILEVSAATSRVEVLSETSDVLFSIIRARYDGFPVQEPLMIVNVNYRRFSVYMYMLAKFTMRWLFYRTAAYLCKAGNCGSVCEVVNPGKGHKRRAVARRHCIDPERFERL</sequence>
<gene>
    <name evidence="1" type="ORF">LOCC1_G007975</name>
</gene>
<dbReference type="Proteomes" id="UP000443090">
    <property type="component" value="Unassembled WGS sequence"/>
</dbReference>
<dbReference type="AlphaFoldDB" id="A0A8H8RKJ9"/>
<keyword evidence="2" id="KW-1185">Reference proteome</keyword>
<organism evidence="1 2">
    <name type="scientific">Lachnellula occidentalis</name>
    <dbReference type="NCBI Taxonomy" id="215460"/>
    <lineage>
        <taxon>Eukaryota</taxon>
        <taxon>Fungi</taxon>
        <taxon>Dikarya</taxon>
        <taxon>Ascomycota</taxon>
        <taxon>Pezizomycotina</taxon>
        <taxon>Leotiomycetes</taxon>
        <taxon>Helotiales</taxon>
        <taxon>Lachnaceae</taxon>
        <taxon>Lachnellula</taxon>
    </lineage>
</organism>
<dbReference type="EMBL" id="QGMI01000882">
    <property type="protein sequence ID" value="TVY36048.1"/>
    <property type="molecule type" value="Genomic_DNA"/>
</dbReference>
<evidence type="ECO:0000313" key="1">
    <source>
        <dbReference type="EMBL" id="TVY36048.1"/>
    </source>
</evidence>
<evidence type="ECO:0000313" key="2">
    <source>
        <dbReference type="Proteomes" id="UP000443090"/>
    </source>
</evidence>
<name>A0A8H8RKJ9_9HELO</name>
<proteinExistence type="predicted"/>
<protein>
    <submittedName>
        <fullName evidence="1">Uncharacterized protein</fullName>
    </submittedName>
</protein>